<feature type="region of interest" description="Disordered" evidence="4">
    <location>
        <begin position="209"/>
        <end position="303"/>
    </location>
</feature>
<evidence type="ECO:0000256" key="2">
    <source>
        <dbReference type="ARBA" id="ARBA00023157"/>
    </source>
</evidence>
<feature type="compositionally biased region" description="Pro residues" evidence="4">
    <location>
        <begin position="336"/>
        <end position="347"/>
    </location>
</feature>
<dbReference type="Gene3D" id="3.10.450.10">
    <property type="match status" value="1"/>
</dbReference>
<dbReference type="InterPro" id="IPR050735">
    <property type="entry name" value="Kininogen_Fetuin_HRG"/>
</dbReference>
<reference evidence="7 8" key="1">
    <citation type="journal article" date="2022" name="Gigascience">
        <title>A chromosome-level genome assembly and annotation of the desert horned lizard, Phrynosoma platyrhinos, provides insight into chromosomal rearrangements among reptiles.</title>
        <authorList>
            <person name="Koochekian N."/>
            <person name="Ascanio A."/>
            <person name="Farleigh K."/>
            <person name="Card D.C."/>
            <person name="Schield D.R."/>
            <person name="Castoe T.A."/>
            <person name="Jezkova T."/>
        </authorList>
    </citation>
    <scope>NUCLEOTIDE SEQUENCE [LARGE SCALE GENOMIC DNA]</scope>
    <source>
        <strain evidence="7">NK-2021</strain>
    </source>
</reference>
<feature type="compositionally biased region" description="Polar residues" evidence="4">
    <location>
        <begin position="291"/>
        <end position="300"/>
    </location>
</feature>
<dbReference type="Proteomes" id="UP000826234">
    <property type="component" value="Unassembled WGS sequence"/>
</dbReference>
<protein>
    <recommendedName>
        <fullName evidence="6">Cystatin fetuin-B-type domain-containing protein</fullName>
    </recommendedName>
</protein>
<accession>A0ABQ7T3U5</accession>
<dbReference type="PANTHER" id="PTHR13814">
    <property type="entry name" value="FETUIN"/>
    <property type="match status" value="1"/>
</dbReference>
<dbReference type="Pfam" id="PF00031">
    <property type="entry name" value="Cystatin"/>
    <property type="match status" value="1"/>
</dbReference>
<feature type="region of interest" description="Disordered" evidence="4">
    <location>
        <begin position="408"/>
        <end position="427"/>
    </location>
</feature>
<organism evidence="7 8">
    <name type="scientific">Phrynosoma platyrhinos</name>
    <name type="common">Desert horned lizard</name>
    <dbReference type="NCBI Taxonomy" id="52577"/>
    <lineage>
        <taxon>Eukaryota</taxon>
        <taxon>Metazoa</taxon>
        <taxon>Chordata</taxon>
        <taxon>Craniata</taxon>
        <taxon>Vertebrata</taxon>
        <taxon>Euteleostomi</taxon>
        <taxon>Lepidosauria</taxon>
        <taxon>Squamata</taxon>
        <taxon>Bifurcata</taxon>
        <taxon>Unidentata</taxon>
        <taxon>Episquamata</taxon>
        <taxon>Toxicofera</taxon>
        <taxon>Iguania</taxon>
        <taxon>Phrynosomatidae</taxon>
        <taxon>Phrynosomatinae</taxon>
        <taxon>Phrynosoma</taxon>
    </lineage>
</organism>
<dbReference type="InterPro" id="IPR025764">
    <property type="entry name" value="Cystatin_Fetuin_B"/>
</dbReference>
<feature type="signal peptide" evidence="5">
    <location>
        <begin position="1"/>
        <end position="18"/>
    </location>
</feature>
<evidence type="ECO:0000256" key="1">
    <source>
        <dbReference type="ARBA" id="ARBA00022729"/>
    </source>
</evidence>
<feature type="compositionally biased region" description="Basic residues" evidence="4">
    <location>
        <begin position="242"/>
        <end position="260"/>
    </location>
</feature>
<evidence type="ECO:0000256" key="3">
    <source>
        <dbReference type="ARBA" id="ARBA00023180"/>
    </source>
</evidence>
<keyword evidence="3" id="KW-0325">Glycoprotein</keyword>
<evidence type="ECO:0000256" key="5">
    <source>
        <dbReference type="SAM" id="SignalP"/>
    </source>
</evidence>
<comment type="caution">
    <text evidence="7">The sequence shown here is derived from an EMBL/GenBank/DDBJ whole genome shotgun (WGS) entry which is preliminary data.</text>
</comment>
<evidence type="ECO:0000256" key="4">
    <source>
        <dbReference type="SAM" id="MobiDB-lite"/>
    </source>
</evidence>
<keyword evidence="8" id="KW-1185">Reference proteome</keyword>
<name>A0ABQ7T3U5_PHRPL</name>
<evidence type="ECO:0000313" key="7">
    <source>
        <dbReference type="EMBL" id="KAH0624196.1"/>
    </source>
</evidence>
<evidence type="ECO:0000259" key="6">
    <source>
        <dbReference type="PROSITE" id="PS51530"/>
    </source>
</evidence>
<feature type="compositionally biased region" description="Polar residues" evidence="4">
    <location>
        <begin position="392"/>
        <end position="401"/>
    </location>
</feature>
<dbReference type="PROSITE" id="PS51530">
    <property type="entry name" value="CYSTATIN_FETUIN_B"/>
    <property type="match status" value="1"/>
</dbReference>
<feature type="compositionally biased region" description="Basic and acidic residues" evidence="4">
    <location>
        <begin position="226"/>
        <end position="241"/>
    </location>
</feature>
<gene>
    <name evidence="7" type="ORF">JD844_007708</name>
</gene>
<feature type="domain" description="Cystatin fetuin-B-type" evidence="6">
    <location>
        <begin position="96"/>
        <end position="206"/>
    </location>
</feature>
<evidence type="ECO:0000313" key="8">
    <source>
        <dbReference type="Proteomes" id="UP000826234"/>
    </source>
</evidence>
<dbReference type="CDD" id="cd00042">
    <property type="entry name" value="CY"/>
    <property type="match status" value="1"/>
</dbReference>
<dbReference type="SUPFAM" id="SSF54403">
    <property type="entry name" value="Cystatin/monellin"/>
    <property type="match status" value="2"/>
</dbReference>
<proteinExistence type="predicted"/>
<sequence length="427" mass="47184">MALLIPFVLALQVFYSLALPVQPPPFFQLSSPPCNSSIVKAVAEAALNKLNAHRRTGYVFGLQRIFDVRELPQVYGQCKTTVQVDKNKEFSFLYNYDCVLRPPGDPTEARFREAAAESLAKFNTESNHIHYFALLNVTKATSQWVVGPSNFVEFIVQETSCPKSGPVPDLSKCPLLPDETAETGLCKGSVVNSQIENRKFITIKCDFFPPQAQEGGEPQSAAQPGRDGHHTDHESHEDDHHPHKRGKGHHHHHRGRGHSHHHDDSHHRHHDDGPPNHKKHHRDHSEERQEPQQQHPSSDGDQIKTVGRVVILPPSNEHVSLHTLPEIGAEPLDGKPVPPQVQEPKPIPKSKLLGSASDPEEGSHLKQIPTGQPSLTKPTSSKIPPYPAGFSESDTCPGESTVNMLGIQLPQRPIIKTPPGGTQSQTE</sequence>
<keyword evidence="1 5" id="KW-0732">Signal</keyword>
<dbReference type="PANTHER" id="PTHR13814:SF10">
    <property type="entry name" value="FETUIN-B"/>
    <property type="match status" value="1"/>
</dbReference>
<feature type="chain" id="PRO_5046065889" description="Cystatin fetuin-B-type domain-containing protein" evidence="5">
    <location>
        <begin position="19"/>
        <end position="427"/>
    </location>
</feature>
<feature type="compositionally biased region" description="Basic and acidic residues" evidence="4">
    <location>
        <begin position="261"/>
        <end position="275"/>
    </location>
</feature>
<dbReference type="SMART" id="SM00043">
    <property type="entry name" value="CY"/>
    <property type="match status" value="1"/>
</dbReference>
<dbReference type="EMBL" id="JAIPUX010001880">
    <property type="protein sequence ID" value="KAH0624196.1"/>
    <property type="molecule type" value="Genomic_DNA"/>
</dbReference>
<feature type="region of interest" description="Disordered" evidence="4">
    <location>
        <begin position="327"/>
        <end position="401"/>
    </location>
</feature>
<feature type="compositionally biased region" description="Polar residues" evidence="4">
    <location>
        <begin position="369"/>
        <end position="382"/>
    </location>
</feature>
<dbReference type="InterPro" id="IPR046350">
    <property type="entry name" value="Cystatin_sf"/>
</dbReference>
<keyword evidence="2" id="KW-1015">Disulfide bond</keyword>
<dbReference type="InterPro" id="IPR000010">
    <property type="entry name" value="Cystatin_dom"/>
</dbReference>